<evidence type="ECO:0000313" key="3">
    <source>
        <dbReference type="Proteomes" id="UP000039865"/>
    </source>
</evidence>
<dbReference type="AlphaFoldDB" id="A0A078AX29"/>
<accession>A0A078AX29</accession>
<gene>
    <name evidence="2" type="primary">Contig11398.g12182</name>
    <name evidence="2" type="ORF">STYLEM_14423</name>
</gene>
<evidence type="ECO:0000256" key="1">
    <source>
        <dbReference type="SAM" id="Coils"/>
    </source>
</evidence>
<dbReference type="EMBL" id="CCKQ01013654">
    <property type="protein sequence ID" value="CDW85348.1"/>
    <property type="molecule type" value="Genomic_DNA"/>
</dbReference>
<feature type="coiled-coil region" evidence="1">
    <location>
        <begin position="92"/>
        <end position="151"/>
    </location>
</feature>
<dbReference type="InParanoid" id="A0A078AX29"/>
<evidence type="ECO:0000313" key="2">
    <source>
        <dbReference type="EMBL" id="CDW85348.1"/>
    </source>
</evidence>
<keyword evidence="3" id="KW-1185">Reference proteome</keyword>
<organism evidence="2 3">
    <name type="scientific">Stylonychia lemnae</name>
    <name type="common">Ciliate</name>
    <dbReference type="NCBI Taxonomy" id="5949"/>
    <lineage>
        <taxon>Eukaryota</taxon>
        <taxon>Sar</taxon>
        <taxon>Alveolata</taxon>
        <taxon>Ciliophora</taxon>
        <taxon>Intramacronucleata</taxon>
        <taxon>Spirotrichea</taxon>
        <taxon>Stichotrichia</taxon>
        <taxon>Sporadotrichida</taxon>
        <taxon>Oxytrichidae</taxon>
        <taxon>Stylonychinae</taxon>
        <taxon>Stylonychia</taxon>
    </lineage>
</organism>
<sequence length="608" mass="71201">MDEQEEAFLDKFDGFSTFDILIKLRAEGDPNFKVDFHVNFSTIELIARDNLINLSIQEIRAPYYKRKENDQQIPTLAFTAKYNKLMVNICKSESLNEQNKNLQAELQEKMQKLTACKQGREDRIKRLKMLIFEKQQAIEQKQRQANDIKNNLKKIDKFASDKLSEGKYYQEVFKAFKIKLIDDTKSSQQKFLNSDLCKVIYLQRQTKCLFELFQIFFIPEAMKLYGGIKYFSTNTLLRNKYLDSQKYEIKLSVSLGQIVQLIIHLSVCLGVPAKNPMIFNGHRSIILNSKQEQDYRTIDTGIMLLEANLKRIYRQLDRLKDVYHLNQDRSSNMPSLPFPNNIFALLYKICDLIAIKPNLIHHLNQQKPSMGNQIHKMCTQNFESMVDRSTLRLSKFPQKSRKVLQLPSTQLFNKYEQKFDSLSKFNKRSMRRKHIRVLKIGFLFGTVNEHEVLDNVYEMMMTDQEDTQMGLIGIKMTVVSGSQSVGQQFKIISLKDYNEVQEHSIHLNTMRENELEEEEIISEIAFTYDNQMITQVRLQTSHRQMLISPNDVNYCKIAKSDSSKDVYIVQSDNGIIGFKGSYNKKTGFINRLEIVENQQNLRKLDIFK</sequence>
<reference evidence="2 3" key="1">
    <citation type="submission" date="2014-06" db="EMBL/GenBank/DDBJ databases">
        <authorList>
            <person name="Swart Estienne"/>
        </authorList>
    </citation>
    <scope>NUCLEOTIDE SEQUENCE [LARGE SCALE GENOMIC DNA]</scope>
    <source>
        <strain evidence="2 3">130c</strain>
    </source>
</reference>
<name>A0A078AX29_STYLE</name>
<keyword evidence="1" id="KW-0175">Coiled coil</keyword>
<dbReference type="Proteomes" id="UP000039865">
    <property type="component" value="Unassembled WGS sequence"/>
</dbReference>
<proteinExistence type="predicted"/>
<protein>
    <submittedName>
        <fullName evidence="2">Uncharacterized protein</fullName>
    </submittedName>
</protein>